<evidence type="ECO:0000256" key="1">
    <source>
        <dbReference type="SAM" id="MobiDB-lite"/>
    </source>
</evidence>
<dbReference type="KEGG" id="sacd:HS1genome_2201"/>
<feature type="region of interest" description="Disordered" evidence="1">
    <location>
        <begin position="1"/>
        <end position="57"/>
    </location>
</feature>
<reference evidence="2" key="3">
    <citation type="journal article" date="2019" name="BMC Res. Notes">
        <title>Complete genome sequence of the Sulfodiicoccus acidiphilus strain HS-1T, the first crenarchaeon that lacks polB3, isolated from an acidic hot spring in Ohwaku-dani, Hakone, Japan.</title>
        <authorList>
            <person name="Sakai H.D."/>
            <person name="Kurosawa N."/>
        </authorList>
    </citation>
    <scope>NUCLEOTIDE SEQUENCE</scope>
    <source>
        <strain evidence="2">HS-1</strain>
    </source>
</reference>
<dbReference type="GeneID" id="43516682"/>
<organism evidence="2 4">
    <name type="scientific">Sulfodiicoccus acidiphilus</name>
    <dbReference type="NCBI Taxonomy" id="1670455"/>
    <lineage>
        <taxon>Archaea</taxon>
        <taxon>Thermoproteota</taxon>
        <taxon>Thermoprotei</taxon>
        <taxon>Sulfolobales</taxon>
        <taxon>Sulfolobaceae</taxon>
        <taxon>Sulfodiicoccus</taxon>
    </lineage>
</organism>
<feature type="compositionally biased region" description="Basic and acidic residues" evidence="1">
    <location>
        <begin position="31"/>
        <end position="40"/>
    </location>
</feature>
<name>A0A348B6L0_9CREN</name>
<gene>
    <name evidence="3" type="ORF">GCM10007116_12720</name>
    <name evidence="2" type="ORF">HS1genome_2201</name>
</gene>
<dbReference type="Proteomes" id="UP000616143">
    <property type="component" value="Unassembled WGS sequence"/>
</dbReference>
<evidence type="ECO:0000313" key="3">
    <source>
        <dbReference type="EMBL" id="GGT96561.1"/>
    </source>
</evidence>
<dbReference type="Proteomes" id="UP000276741">
    <property type="component" value="Chromosome"/>
</dbReference>
<dbReference type="EMBL" id="BMQS01000010">
    <property type="protein sequence ID" value="GGT96561.1"/>
    <property type="molecule type" value="Genomic_DNA"/>
</dbReference>
<reference evidence="3" key="1">
    <citation type="journal article" date="2014" name="Int. J. Syst. Evol. Microbiol.">
        <title>Complete genome sequence of Corynebacterium casei LMG S-19264T (=DSM 44701T), isolated from a smear-ripened cheese.</title>
        <authorList>
            <consortium name="US DOE Joint Genome Institute (JGI-PGF)"/>
            <person name="Walter F."/>
            <person name="Albersmeier A."/>
            <person name="Kalinowski J."/>
            <person name="Ruckert C."/>
        </authorList>
    </citation>
    <scope>NUCLEOTIDE SEQUENCE</scope>
    <source>
        <strain evidence="3">JCM 31740</strain>
    </source>
</reference>
<sequence>MFVDPNSLTLAGRSEMMPTPANANSASPMAVDRKKEDRAATEQARNRTALPIVGKIK</sequence>
<protein>
    <submittedName>
        <fullName evidence="2">Uncharacterized protein</fullName>
    </submittedName>
</protein>
<accession>A0A348B6L0</accession>
<reference evidence="3" key="4">
    <citation type="submission" date="2020-09" db="EMBL/GenBank/DDBJ databases">
        <authorList>
            <person name="Sun Q."/>
            <person name="Ohkuma M."/>
        </authorList>
    </citation>
    <scope>NUCLEOTIDE SEQUENCE</scope>
    <source>
        <strain evidence="3">JCM 31740</strain>
    </source>
</reference>
<dbReference type="EMBL" id="AP018553">
    <property type="protein sequence ID" value="BBD73812.1"/>
    <property type="molecule type" value="Genomic_DNA"/>
</dbReference>
<dbReference type="AlphaFoldDB" id="A0A348B6L0"/>
<evidence type="ECO:0000313" key="2">
    <source>
        <dbReference type="EMBL" id="BBD73812.1"/>
    </source>
</evidence>
<dbReference type="RefSeq" id="WP_158613818.1">
    <property type="nucleotide sequence ID" value="NZ_AP018553.1"/>
</dbReference>
<evidence type="ECO:0000313" key="4">
    <source>
        <dbReference type="Proteomes" id="UP000276741"/>
    </source>
</evidence>
<reference evidence="4" key="2">
    <citation type="submission" date="2018-04" db="EMBL/GenBank/DDBJ databases">
        <title>Complete genome sequence of Sulfodiicoccus acidiphilus strain HS-1.</title>
        <authorList>
            <person name="Sakai H.D."/>
            <person name="Kurosawa N."/>
        </authorList>
    </citation>
    <scope>NUCLEOTIDE SEQUENCE [LARGE SCALE GENOMIC DNA]</scope>
    <source>
        <strain evidence="4">HS-1</strain>
    </source>
</reference>
<keyword evidence="4" id="KW-1185">Reference proteome</keyword>
<proteinExistence type="predicted"/>